<dbReference type="EMBL" id="UAWB01000002">
    <property type="protein sequence ID" value="SQB28454.1"/>
    <property type="molecule type" value="Genomic_DNA"/>
</dbReference>
<dbReference type="Proteomes" id="UP000199426">
    <property type="component" value="Unassembled WGS sequence"/>
</dbReference>
<sequence length="154" mass="18136">MINSKFFLAICCSLFLVSCNRKVKLNPNPSFGYESLTDSYNSKTNIFERRYSDDTIKIKIILTENEREKIVKAFSENQFQNFPHEIDCSKWGTNPKIYDELFIEDFSVKYIHNRDDGWFCSNGKRFNEINTIIQDVILNKSEIKKIESSDIAYE</sequence>
<reference evidence="2 4" key="2">
    <citation type="submission" date="2018-06" db="EMBL/GenBank/DDBJ databases">
        <authorList>
            <consortium name="Pathogen Informatics"/>
            <person name="Doyle S."/>
        </authorList>
    </citation>
    <scope>NUCLEOTIDE SEQUENCE [LARGE SCALE GENOMIC DNA]</scope>
    <source>
        <strain evidence="2 4">NCTC13492</strain>
    </source>
</reference>
<gene>
    <name evidence="2" type="ORF">NCTC13492_01804</name>
    <name evidence="1" type="ORF">SAMN05421542_2990</name>
</gene>
<dbReference type="EMBL" id="FNEG01000004">
    <property type="protein sequence ID" value="SDJ19930.1"/>
    <property type="molecule type" value="Genomic_DNA"/>
</dbReference>
<dbReference type="PROSITE" id="PS51257">
    <property type="entry name" value="PROKAR_LIPOPROTEIN"/>
    <property type="match status" value="1"/>
</dbReference>
<accession>A0A2X2VJ71</accession>
<keyword evidence="3" id="KW-1185">Reference proteome</keyword>
<protein>
    <recommendedName>
        <fullName evidence="5">Lipoprotein</fullName>
    </recommendedName>
</protein>
<evidence type="ECO:0000313" key="3">
    <source>
        <dbReference type="Proteomes" id="UP000199426"/>
    </source>
</evidence>
<dbReference type="AlphaFoldDB" id="A0A2X2VJ71"/>
<evidence type="ECO:0000313" key="4">
    <source>
        <dbReference type="Proteomes" id="UP000251670"/>
    </source>
</evidence>
<evidence type="ECO:0000313" key="2">
    <source>
        <dbReference type="EMBL" id="SQB28454.1"/>
    </source>
</evidence>
<name>A0A2X2VJ71_CHRJE</name>
<organism evidence="2 4">
    <name type="scientific">Chryseobacterium jejuense</name>
    <dbReference type="NCBI Taxonomy" id="445960"/>
    <lineage>
        <taxon>Bacteria</taxon>
        <taxon>Pseudomonadati</taxon>
        <taxon>Bacteroidota</taxon>
        <taxon>Flavobacteriia</taxon>
        <taxon>Flavobacteriales</taxon>
        <taxon>Weeksellaceae</taxon>
        <taxon>Chryseobacterium group</taxon>
        <taxon>Chryseobacterium</taxon>
    </lineage>
</organism>
<evidence type="ECO:0008006" key="5">
    <source>
        <dbReference type="Google" id="ProtNLM"/>
    </source>
</evidence>
<proteinExistence type="predicted"/>
<dbReference type="STRING" id="445960.SAMN05421542_2990"/>
<reference evidence="1 3" key="1">
    <citation type="submission" date="2016-10" db="EMBL/GenBank/DDBJ databases">
        <authorList>
            <person name="Varghese N."/>
            <person name="Submissions S."/>
        </authorList>
    </citation>
    <scope>NUCLEOTIDE SEQUENCE [LARGE SCALE GENOMIC DNA]</scope>
    <source>
        <strain evidence="1 3">DSM 19299</strain>
    </source>
</reference>
<evidence type="ECO:0000313" key="1">
    <source>
        <dbReference type="EMBL" id="SDJ19930.1"/>
    </source>
</evidence>
<dbReference type="Proteomes" id="UP000251670">
    <property type="component" value="Unassembled WGS sequence"/>
</dbReference>